<comment type="cofactor">
    <cofactor evidence="1">
        <name>Ca(2+)</name>
        <dbReference type="ChEBI" id="CHEBI:29108"/>
    </cofactor>
</comment>
<evidence type="ECO:0000256" key="3">
    <source>
        <dbReference type="ARBA" id="ARBA00022723"/>
    </source>
</evidence>
<keyword evidence="10" id="KW-1185">Reference proteome</keyword>
<evidence type="ECO:0000256" key="4">
    <source>
        <dbReference type="ARBA" id="ARBA00022801"/>
    </source>
</evidence>
<dbReference type="InterPro" id="IPR036852">
    <property type="entry name" value="Peptidase_S8/S53_dom_sf"/>
</dbReference>
<evidence type="ECO:0000256" key="2">
    <source>
        <dbReference type="ARBA" id="ARBA00022670"/>
    </source>
</evidence>
<proteinExistence type="predicted"/>
<keyword evidence="6" id="KW-0106">Calcium</keyword>
<dbReference type="AlphaFoldDB" id="D6U6S6"/>
<protein>
    <submittedName>
        <fullName evidence="9">Peptidase S53 propeptide</fullName>
    </submittedName>
</protein>
<dbReference type="InParanoid" id="D6U6S6"/>
<evidence type="ECO:0000259" key="8">
    <source>
        <dbReference type="PROSITE" id="PS51695"/>
    </source>
</evidence>
<dbReference type="SUPFAM" id="SSF52743">
    <property type="entry name" value="Subtilisin-like"/>
    <property type="match status" value="1"/>
</dbReference>
<reference evidence="9 10" key="1">
    <citation type="journal article" date="2011" name="Stand. Genomic Sci.">
        <title>Non-contiguous finished genome sequence and contextual data of the filamentous soil bacterium Ktedonobacter racemifer type strain (SOSP1-21).</title>
        <authorList>
            <person name="Chang Y.J."/>
            <person name="Land M."/>
            <person name="Hauser L."/>
            <person name="Chertkov O."/>
            <person name="Del Rio T.G."/>
            <person name="Nolan M."/>
            <person name="Copeland A."/>
            <person name="Tice H."/>
            <person name="Cheng J.F."/>
            <person name="Lucas S."/>
            <person name="Han C."/>
            <person name="Goodwin L."/>
            <person name="Pitluck S."/>
            <person name="Ivanova N."/>
            <person name="Ovchinikova G."/>
            <person name="Pati A."/>
            <person name="Chen A."/>
            <person name="Palaniappan K."/>
            <person name="Mavromatis K."/>
            <person name="Liolios K."/>
            <person name="Brettin T."/>
            <person name="Fiebig A."/>
            <person name="Rohde M."/>
            <person name="Abt B."/>
            <person name="Goker M."/>
            <person name="Detter J.C."/>
            <person name="Woyke T."/>
            <person name="Bristow J."/>
            <person name="Eisen J.A."/>
            <person name="Markowitz V."/>
            <person name="Hugenholtz P."/>
            <person name="Kyrpides N.C."/>
            <person name="Klenk H.P."/>
            <person name="Lapidus A."/>
        </authorList>
    </citation>
    <scope>NUCLEOTIDE SEQUENCE [LARGE SCALE GENOMIC DNA]</scope>
    <source>
        <strain evidence="10">DSM 44963</strain>
    </source>
</reference>
<dbReference type="Gene3D" id="2.60.120.260">
    <property type="entry name" value="Galactose-binding domain-like"/>
    <property type="match status" value="1"/>
</dbReference>
<evidence type="ECO:0000313" key="9">
    <source>
        <dbReference type="EMBL" id="EFH80687.1"/>
    </source>
</evidence>
<dbReference type="GO" id="GO:0006508">
    <property type="term" value="P:proteolysis"/>
    <property type="evidence" value="ECO:0007669"/>
    <property type="project" value="UniProtKB-KW"/>
</dbReference>
<dbReference type="GO" id="GO:0008240">
    <property type="term" value="F:tripeptidyl-peptidase activity"/>
    <property type="evidence" value="ECO:0007669"/>
    <property type="project" value="TreeGrafter"/>
</dbReference>
<evidence type="ECO:0000256" key="5">
    <source>
        <dbReference type="ARBA" id="ARBA00022825"/>
    </source>
</evidence>
<feature type="domain" description="Peptidase S53" evidence="8">
    <location>
        <begin position="217"/>
        <end position="571"/>
    </location>
</feature>
<dbReference type="CDD" id="cd04056">
    <property type="entry name" value="Peptidases_S53"/>
    <property type="match status" value="1"/>
</dbReference>
<dbReference type="GO" id="GO:0004252">
    <property type="term" value="F:serine-type endopeptidase activity"/>
    <property type="evidence" value="ECO:0007669"/>
    <property type="project" value="InterPro"/>
</dbReference>
<keyword evidence="7" id="KW-0865">Zymogen</keyword>
<dbReference type="SUPFAM" id="SSF54897">
    <property type="entry name" value="Protease propeptides/inhibitors"/>
    <property type="match status" value="1"/>
</dbReference>
<evidence type="ECO:0000256" key="1">
    <source>
        <dbReference type="ARBA" id="ARBA00001913"/>
    </source>
</evidence>
<evidence type="ECO:0000313" key="10">
    <source>
        <dbReference type="Proteomes" id="UP000004508"/>
    </source>
</evidence>
<evidence type="ECO:0000256" key="7">
    <source>
        <dbReference type="ARBA" id="ARBA00023145"/>
    </source>
</evidence>
<name>D6U6S6_KTERA</name>
<comment type="caution">
    <text evidence="9">The sequence shown here is derived from an EMBL/GenBank/DDBJ whole genome shotgun (WGS) entry which is preliminary data.</text>
</comment>
<dbReference type="SMART" id="SM00944">
    <property type="entry name" value="Pro-kuma_activ"/>
    <property type="match status" value="1"/>
</dbReference>
<dbReference type="eggNOG" id="COG4934">
    <property type="taxonomic scope" value="Bacteria"/>
</dbReference>
<dbReference type="InterPro" id="IPR015366">
    <property type="entry name" value="S53_propep"/>
</dbReference>
<dbReference type="Pfam" id="PF09286">
    <property type="entry name" value="Pro-kuma_activ"/>
    <property type="match status" value="1"/>
</dbReference>
<keyword evidence="2" id="KW-0645">Protease</keyword>
<dbReference type="Proteomes" id="UP000004508">
    <property type="component" value="Unassembled WGS sequence"/>
</dbReference>
<gene>
    <name evidence="9" type="ORF">Krac_1303</name>
</gene>
<dbReference type="Gene3D" id="3.40.50.200">
    <property type="entry name" value="Peptidase S8/S53 domain"/>
    <property type="match status" value="1"/>
</dbReference>
<dbReference type="PROSITE" id="PS00138">
    <property type="entry name" value="SUBTILASE_SER"/>
    <property type="match status" value="1"/>
</dbReference>
<dbReference type="EMBL" id="ADVG01000005">
    <property type="protein sequence ID" value="EFH80687.1"/>
    <property type="molecule type" value="Genomic_DNA"/>
</dbReference>
<sequence length="737" mass="77867">MRKGSRRKMAPFLARLGCAVLLATLTSMFIYHSNPVSAVSQTGRHILPSRAIATLKRYKSTQETSKQKQLQLSISLNLRNRAGLDALIAAQNDPKSPSYHHYLTPQQFTADFGPTQATVESVVSYLKGQGLTITSVAPNNMLVNAAGSVATVEKAFGVTLNDYQVNGRVVYAPTSDPTIPDALSTTILNIEGLDNLVRYHHATLTQQSRPATGPGKGYTPTELRNAYDVNALMSNGGTGAGQTTALFELDGYNPSDISTYLDYYHLGSPKYSNVLVDDATNTPGDGAVEVELDMEVLSALAPDATQKVYIGPNTVPGINDTYNKIVTDNLAKVVSISWGICELYSGDAELTTLDNIFAQGAAQGQAFFSASGDSGAYDCRDGSTLAVDSPSDDPHVVGVGGTNLQLQSDGTYGSESAWSNETYGEGGGGGISAHFTRPAYQAGTNLTNLNRETPDVSADADPKTGYSIYCTTTDAICAQGWGAVGGTSAAAPLWAGLATDMNEYLSHQGKPGLGGASASLYALYNTPQTYSAYHDVTSGNNLYYQATSGYDNASGIGTPDAWNIARDLLTLAPGGDHGSTQLLQNPGFDNGSQSWTEHASGAYEIVDTTQAHAGDTSADLCGYATCNDSIGQTVTLPANTTKVVLSYWVYVSSQATGRNCTDALTTRLRTSNGTIITTPQKLCNTQASGWKQYTFDITSALARYAGKRVEVDFHGTTTSSTATAFFVDDVALTATHS</sequence>
<keyword evidence="3" id="KW-0479">Metal-binding</keyword>
<keyword evidence="4" id="KW-0378">Hydrolase</keyword>
<evidence type="ECO:0000256" key="6">
    <source>
        <dbReference type="ARBA" id="ARBA00022837"/>
    </source>
</evidence>
<organism evidence="9 10">
    <name type="scientific">Ktedonobacter racemifer DSM 44963</name>
    <dbReference type="NCBI Taxonomy" id="485913"/>
    <lineage>
        <taxon>Bacteria</taxon>
        <taxon>Bacillati</taxon>
        <taxon>Chloroflexota</taxon>
        <taxon>Ktedonobacteria</taxon>
        <taxon>Ktedonobacterales</taxon>
        <taxon>Ktedonobacteraceae</taxon>
        <taxon>Ktedonobacter</taxon>
    </lineage>
</organism>
<keyword evidence="5" id="KW-0720">Serine protease</keyword>
<accession>D6U6S6</accession>
<dbReference type="InterPro" id="IPR008979">
    <property type="entry name" value="Galactose-bd-like_sf"/>
</dbReference>
<dbReference type="PROSITE" id="PS51695">
    <property type="entry name" value="SEDOLISIN"/>
    <property type="match status" value="1"/>
</dbReference>
<dbReference type="InterPro" id="IPR023828">
    <property type="entry name" value="Peptidase_S8_Ser-AS"/>
</dbReference>
<dbReference type="PANTHER" id="PTHR14218">
    <property type="entry name" value="PROTEASE S8 TRIPEPTIDYL PEPTIDASE I CLN2"/>
    <property type="match status" value="1"/>
</dbReference>
<dbReference type="InterPro" id="IPR050819">
    <property type="entry name" value="Tripeptidyl-peptidase_I"/>
</dbReference>
<dbReference type="GO" id="GO:0046872">
    <property type="term" value="F:metal ion binding"/>
    <property type="evidence" value="ECO:0007669"/>
    <property type="project" value="UniProtKB-KW"/>
</dbReference>
<dbReference type="SUPFAM" id="SSF49785">
    <property type="entry name" value="Galactose-binding domain-like"/>
    <property type="match status" value="1"/>
</dbReference>
<dbReference type="STRING" id="485913.Krac_1303"/>
<dbReference type="InterPro" id="IPR030400">
    <property type="entry name" value="Sedolisin_dom"/>
</dbReference>
<dbReference type="PANTHER" id="PTHR14218:SF15">
    <property type="entry name" value="TRIPEPTIDYL-PEPTIDASE 1"/>
    <property type="match status" value="1"/>
</dbReference>
<dbReference type="CDD" id="cd11377">
    <property type="entry name" value="Pro-peptidase_S53"/>
    <property type="match status" value="1"/>
</dbReference>